<name>M8BR93_AEGTA</name>
<organism evidence="2">
    <name type="scientific">Aegilops tauschii</name>
    <name type="common">Tausch's goatgrass</name>
    <name type="synonym">Aegilops squarrosa</name>
    <dbReference type="NCBI Taxonomy" id="37682"/>
    <lineage>
        <taxon>Eukaryota</taxon>
        <taxon>Viridiplantae</taxon>
        <taxon>Streptophyta</taxon>
        <taxon>Embryophyta</taxon>
        <taxon>Tracheophyta</taxon>
        <taxon>Spermatophyta</taxon>
        <taxon>Magnoliopsida</taxon>
        <taxon>Liliopsida</taxon>
        <taxon>Poales</taxon>
        <taxon>Poaceae</taxon>
        <taxon>BOP clade</taxon>
        <taxon>Pooideae</taxon>
        <taxon>Triticodae</taxon>
        <taxon>Triticeae</taxon>
        <taxon>Triticinae</taxon>
        <taxon>Aegilops</taxon>
    </lineage>
</organism>
<sequence length="137" mass="14476">MGSSTAATAHTSPVATTSPLSAIATITLSMMSSGSSSSTAEEAAGREAPLRDRPRLGHRRVLLPLLHLLHAALAGTRRPWRPQPLQVCQPARILHALHDHLLRRLPLPAAGRRAHLRGGHGVCAVVHQSLQQAAGSL</sequence>
<feature type="region of interest" description="Disordered" evidence="1">
    <location>
        <begin position="31"/>
        <end position="54"/>
    </location>
</feature>
<reference evidence="2" key="1">
    <citation type="submission" date="2015-06" db="UniProtKB">
        <authorList>
            <consortium name="EnsemblPlants"/>
        </authorList>
    </citation>
    <scope>IDENTIFICATION</scope>
</reference>
<accession>M8BR93</accession>
<dbReference type="AlphaFoldDB" id="M8BR93"/>
<dbReference type="EnsemblPlants" id="EMT24524">
    <property type="protein sequence ID" value="EMT24524"/>
    <property type="gene ID" value="F775_13432"/>
</dbReference>
<evidence type="ECO:0000313" key="2">
    <source>
        <dbReference type="EnsemblPlants" id="EMT24524"/>
    </source>
</evidence>
<feature type="compositionally biased region" description="Basic and acidic residues" evidence="1">
    <location>
        <begin position="43"/>
        <end position="54"/>
    </location>
</feature>
<proteinExistence type="predicted"/>
<protein>
    <submittedName>
        <fullName evidence="2">Uncharacterized protein</fullName>
    </submittedName>
</protein>
<evidence type="ECO:0000256" key="1">
    <source>
        <dbReference type="SAM" id="MobiDB-lite"/>
    </source>
</evidence>